<proteinExistence type="predicted"/>
<dbReference type="GO" id="GO:0000045">
    <property type="term" value="P:autophagosome assembly"/>
    <property type="evidence" value="ECO:0007669"/>
    <property type="project" value="TreeGrafter"/>
</dbReference>
<sequence>MEIVVEKLQDGASSRILSGNGKMSRYSSSRFTLLGRLGSGRTLNIQKVNRGIFDTLSGKEDLDHLLCKDCTDHLLEQLDTQLPVSESNSQSYRCYLESRRRISEDERETLHELLKDVELEEERLVQELKEVKKN</sequence>
<keyword evidence="1" id="KW-0175">Coiled coil</keyword>
<organism evidence="2 3">
    <name type="scientific">Myotis davidii</name>
    <name type="common">David's myotis</name>
    <dbReference type="NCBI Taxonomy" id="225400"/>
    <lineage>
        <taxon>Eukaryota</taxon>
        <taxon>Metazoa</taxon>
        <taxon>Chordata</taxon>
        <taxon>Craniata</taxon>
        <taxon>Vertebrata</taxon>
        <taxon>Euteleostomi</taxon>
        <taxon>Mammalia</taxon>
        <taxon>Eutheria</taxon>
        <taxon>Laurasiatheria</taxon>
        <taxon>Chiroptera</taxon>
        <taxon>Yangochiroptera</taxon>
        <taxon>Vespertilionidae</taxon>
        <taxon>Myotis</taxon>
    </lineage>
</organism>
<dbReference type="PANTHER" id="PTHR12768:SF5">
    <property type="entry name" value="BECLIN-2"/>
    <property type="match status" value="1"/>
</dbReference>
<evidence type="ECO:0000313" key="2">
    <source>
        <dbReference type="EMBL" id="ELK31224.1"/>
    </source>
</evidence>
<reference evidence="3" key="1">
    <citation type="journal article" date="2013" name="Science">
        <title>Comparative analysis of bat genomes provides insight into the evolution of flight and immunity.</title>
        <authorList>
            <person name="Zhang G."/>
            <person name="Cowled C."/>
            <person name="Shi Z."/>
            <person name="Huang Z."/>
            <person name="Bishop-Lilly K.A."/>
            <person name="Fang X."/>
            <person name="Wynne J.W."/>
            <person name="Xiong Z."/>
            <person name="Baker M.L."/>
            <person name="Zhao W."/>
            <person name="Tachedjian M."/>
            <person name="Zhu Y."/>
            <person name="Zhou P."/>
            <person name="Jiang X."/>
            <person name="Ng J."/>
            <person name="Yang L."/>
            <person name="Wu L."/>
            <person name="Xiao J."/>
            <person name="Feng Y."/>
            <person name="Chen Y."/>
            <person name="Sun X."/>
            <person name="Zhang Y."/>
            <person name="Marsh G.A."/>
            <person name="Crameri G."/>
            <person name="Broder C.C."/>
            <person name="Frey K.G."/>
            <person name="Wang L.F."/>
            <person name="Wang J."/>
        </authorList>
    </citation>
    <scope>NUCLEOTIDE SEQUENCE [LARGE SCALE GENOMIC DNA]</scope>
</reference>
<name>L5LXS3_MYODS</name>
<dbReference type="EMBL" id="KB106364">
    <property type="protein sequence ID" value="ELK31224.1"/>
    <property type="molecule type" value="Genomic_DNA"/>
</dbReference>
<dbReference type="GO" id="GO:0000423">
    <property type="term" value="P:mitophagy"/>
    <property type="evidence" value="ECO:0007669"/>
    <property type="project" value="TreeGrafter"/>
</dbReference>
<evidence type="ECO:0000256" key="1">
    <source>
        <dbReference type="SAM" id="Coils"/>
    </source>
</evidence>
<protein>
    <submittedName>
        <fullName evidence="2">Beclin-1-like protein 1</fullName>
    </submittedName>
</protein>
<dbReference type="GO" id="GO:0006995">
    <property type="term" value="P:cellular response to nitrogen starvation"/>
    <property type="evidence" value="ECO:0007669"/>
    <property type="project" value="TreeGrafter"/>
</dbReference>
<dbReference type="Proteomes" id="UP000010556">
    <property type="component" value="Unassembled WGS sequence"/>
</dbReference>
<keyword evidence="3" id="KW-1185">Reference proteome</keyword>
<feature type="coiled-coil region" evidence="1">
    <location>
        <begin position="103"/>
        <end position="134"/>
    </location>
</feature>
<gene>
    <name evidence="2" type="ORF">MDA_GLEAN10025833</name>
</gene>
<dbReference type="GO" id="GO:0045324">
    <property type="term" value="P:late endosome to vacuole transport"/>
    <property type="evidence" value="ECO:0007669"/>
    <property type="project" value="TreeGrafter"/>
</dbReference>
<dbReference type="InterPro" id="IPR007243">
    <property type="entry name" value="Atg6/Beclin"/>
</dbReference>
<dbReference type="GO" id="GO:0000407">
    <property type="term" value="C:phagophore assembly site"/>
    <property type="evidence" value="ECO:0007669"/>
    <property type="project" value="TreeGrafter"/>
</dbReference>
<dbReference type="GO" id="GO:0030674">
    <property type="term" value="F:protein-macromolecule adaptor activity"/>
    <property type="evidence" value="ECO:0007669"/>
    <property type="project" value="TreeGrafter"/>
</dbReference>
<accession>L5LXS3</accession>
<dbReference type="GO" id="GO:0034271">
    <property type="term" value="C:phosphatidylinositol 3-kinase complex, class III, type I"/>
    <property type="evidence" value="ECO:0007669"/>
    <property type="project" value="TreeGrafter"/>
</dbReference>
<dbReference type="GO" id="GO:0043548">
    <property type="term" value="F:phosphatidylinositol 3-kinase binding"/>
    <property type="evidence" value="ECO:0007669"/>
    <property type="project" value="TreeGrafter"/>
</dbReference>
<dbReference type="AlphaFoldDB" id="L5LXS3"/>
<dbReference type="GO" id="GO:0034272">
    <property type="term" value="C:phosphatidylinositol 3-kinase complex, class III, type II"/>
    <property type="evidence" value="ECO:0007669"/>
    <property type="project" value="TreeGrafter"/>
</dbReference>
<evidence type="ECO:0000313" key="3">
    <source>
        <dbReference type="Proteomes" id="UP000010556"/>
    </source>
</evidence>
<dbReference type="PANTHER" id="PTHR12768">
    <property type="entry name" value="BECLIN 1"/>
    <property type="match status" value="1"/>
</dbReference>